<keyword evidence="7" id="KW-0061">Asparagine biosynthesis</keyword>
<evidence type="ECO:0000256" key="2">
    <source>
        <dbReference type="ARBA" id="ARBA00012737"/>
    </source>
</evidence>
<sequence length="565" mass="64783">MCGIFALMSSIDEMTIRTEFMKGRPRGPECSSIEKLDIVTSNNPFYFGFHRLAINGLNTTSNQPLVFDNIKLICNGEIYNYKQLYKQMGITPVTQSDCEVIIHLYIKYGLEQTLRMLDGVFAFVLFDNSDIMHPKLCVARDPYGVRPLYQTKTHNSNTYFHPILGFASEMKMLHNLSCTSGDNVDIIHFKPGSYSVYTMVDEFWKPVVAHVPYNMISSTNLSEVNVNSVDKIECDIMRLLKSAVKKRVETTERPIACLLSGGLDSSLICALVQREVTKQSGKKIETYSIGLPGSDDLKYARIVAKHLGTKHCEVVVSEQEMLDAIPDVIYKIESYDTTTIRASVGNYLVANYISKNSLAKVIFNGDGADELMGGYLYFHQCPDSIEFDKECKRLLTDLHCYDVLRSDKSIASNGLEARTPFLDRSFVEYYMSIHPDIRNHVLTNKCEKHLLRSAFSRMLFDGKPLLPDEVLWRTKEAFSDGVSKHTRSWYEIIQEHVETIDDDMTYTMYVDHNIPVTKEQMYYRHLFEKNYEGRSSIIKYFWMPKYVDAQDSSARTLTIYDSIHL</sequence>
<dbReference type="PANTHER" id="PTHR11772:SF23">
    <property type="entry name" value="ASPARAGINE SYNTHETASE [GLUTAMINE-HYDROLYZING]"/>
    <property type="match status" value="1"/>
</dbReference>
<keyword evidence="4" id="KW-0028">Amino-acid biosynthesis</keyword>
<accession>A0A6C0LWB4</accession>
<dbReference type="InterPro" id="IPR029055">
    <property type="entry name" value="Ntn_hydrolases_N"/>
</dbReference>
<dbReference type="Gene3D" id="3.40.50.620">
    <property type="entry name" value="HUPs"/>
    <property type="match status" value="1"/>
</dbReference>
<organism evidence="11">
    <name type="scientific">viral metagenome</name>
    <dbReference type="NCBI Taxonomy" id="1070528"/>
    <lineage>
        <taxon>unclassified sequences</taxon>
        <taxon>metagenomes</taxon>
        <taxon>organismal metagenomes</taxon>
    </lineage>
</organism>
<dbReference type="EC" id="6.3.5.4" evidence="2"/>
<dbReference type="NCBIfam" id="TIGR01536">
    <property type="entry name" value="asn_synth_AEB"/>
    <property type="match status" value="1"/>
</dbReference>
<dbReference type="GO" id="GO:0006529">
    <property type="term" value="P:asparagine biosynthetic process"/>
    <property type="evidence" value="ECO:0007669"/>
    <property type="project" value="UniProtKB-KW"/>
</dbReference>
<comment type="catalytic activity">
    <reaction evidence="9">
        <text>L-aspartate + L-glutamine + ATP + H2O = L-asparagine + L-glutamate + AMP + diphosphate + H(+)</text>
        <dbReference type="Rhea" id="RHEA:12228"/>
        <dbReference type="ChEBI" id="CHEBI:15377"/>
        <dbReference type="ChEBI" id="CHEBI:15378"/>
        <dbReference type="ChEBI" id="CHEBI:29985"/>
        <dbReference type="ChEBI" id="CHEBI:29991"/>
        <dbReference type="ChEBI" id="CHEBI:30616"/>
        <dbReference type="ChEBI" id="CHEBI:33019"/>
        <dbReference type="ChEBI" id="CHEBI:58048"/>
        <dbReference type="ChEBI" id="CHEBI:58359"/>
        <dbReference type="ChEBI" id="CHEBI:456215"/>
        <dbReference type="EC" id="6.3.5.4"/>
    </reaction>
</comment>
<dbReference type="InterPro" id="IPR017932">
    <property type="entry name" value="GATase_2_dom"/>
</dbReference>
<comment type="pathway">
    <text evidence="1">Amino-acid biosynthesis; L-asparagine biosynthesis; L-asparagine from L-aspartate (L-Gln route): step 1/1.</text>
</comment>
<name>A0A6C0LWB4_9ZZZZ</name>
<proteinExistence type="predicted"/>
<dbReference type="InterPro" id="IPR014729">
    <property type="entry name" value="Rossmann-like_a/b/a_fold"/>
</dbReference>
<dbReference type="EMBL" id="MN740568">
    <property type="protein sequence ID" value="QHU34298.1"/>
    <property type="molecule type" value="Genomic_DNA"/>
</dbReference>
<dbReference type="GO" id="GO:0004066">
    <property type="term" value="F:asparagine synthase (glutamine-hydrolyzing) activity"/>
    <property type="evidence" value="ECO:0007669"/>
    <property type="project" value="UniProtKB-EC"/>
</dbReference>
<evidence type="ECO:0000256" key="1">
    <source>
        <dbReference type="ARBA" id="ARBA00005187"/>
    </source>
</evidence>
<evidence type="ECO:0000256" key="7">
    <source>
        <dbReference type="ARBA" id="ARBA00022888"/>
    </source>
</evidence>
<dbReference type="Pfam" id="PF00733">
    <property type="entry name" value="Asn_synthase"/>
    <property type="match status" value="2"/>
</dbReference>
<evidence type="ECO:0000256" key="6">
    <source>
        <dbReference type="ARBA" id="ARBA00022840"/>
    </source>
</evidence>
<keyword evidence="3" id="KW-0436">Ligase</keyword>
<evidence type="ECO:0000259" key="10">
    <source>
        <dbReference type="PROSITE" id="PS51278"/>
    </source>
</evidence>
<dbReference type="PIRSF" id="PIRSF001589">
    <property type="entry name" value="Asn_synthetase_glu-h"/>
    <property type="match status" value="1"/>
</dbReference>
<evidence type="ECO:0000256" key="8">
    <source>
        <dbReference type="ARBA" id="ARBA00030234"/>
    </source>
</evidence>
<dbReference type="Gene3D" id="3.60.20.10">
    <property type="entry name" value="Glutamine Phosphoribosylpyrophosphate, subunit 1, domain 1"/>
    <property type="match status" value="1"/>
</dbReference>
<dbReference type="InterPro" id="IPR006426">
    <property type="entry name" value="Asn_synth_AEB"/>
</dbReference>
<dbReference type="SUPFAM" id="SSF56235">
    <property type="entry name" value="N-terminal nucleophile aminohydrolases (Ntn hydrolases)"/>
    <property type="match status" value="1"/>
</dbReference>
<dbReference type="PROSITE" id="PS51278">
    <property type="entry name" value="GATASE_TYPE_2"/>
    <property type="match status" value="1"/>
</dbReference>
<evidence type="ECO:0000313" key="11">
    <source>
        <dbReference type="EMBL" id="QHU34298.1"/>
    </source>
</evidence>
<dbReference type="InterPro" id="IPR001962">
    <property type="entry name" value="Asn_synthase"/>
</dbReference>
<protein>
    <recommendedName>
        <fullName evidence="2">asparagine synthase (glutamine-hydrolyzing)</fullName>
        <ecNumber evidence="2">6.3.5.4</ecNumber>
    </recommendedName>
    <alternativeName>
        <fullName evidence="8">Glutamine-dependent asparagine synthetase</fullName>
    </alternativeName>
</protein>
<dbReference type="SUPFAM" id="SSF52402">
    <property type="entry name" value="Adenine nucleotide alpha hydrolases-like"/>
    <property type="match status" value="1"/>
</dbReference>
<keyword evidence="6" id="KW-0067">ATP-binding</keyword>
<dbReference type="GO" id="GO:0005524">
    <property type="term" value="F:ATP binding"/>
    <property type="evidence" value="ECO:0007669"/>
    <property type="project" value="UniProtKB-KW"/>
</dbReference>
<dbReference type="PANTHER" id="PTHR11772">
    <property type="entry name" value="ASPARAGINE SYNTHETASE"/>
    <property type="match status" value="1"/>
</dbReference>
<feature type="domain" description="Glutamine amidotransferase type-2" evidence="10">
    <location>
        <begin position="2"/>
        <end position="200"/>
    </location>
</feature>
<dbReference type="GO" id="GO:0005829">
    <property type="term" value="C:cytosol"/>
    <property type="evidence" value="ECO:0007669"/>
    <property type="project" value="TreeGrafter"/>
</dbReference>
<evidence type="ECO:0000256" key="4">
    <source>
        <dbReference type="ARBA" id="ARBA00022605"/>
    </source>
</evidence>
<evidence type="ECO:0000256" key="5">
    <source>
        <dbReference type="ARBA" id="ARBA00022741"/>
    </source>
</evidence>
<dbReference type="Pfam" id="PF13537">
    <property type="entry name" value="GATase_7"/>
    <property type="match status" value="1"/>
</dbReference>
<reference evidence="11" key="1">
    <citation type="journal article" date="2020" name="Nature">
        <title>Giant virus diversity and host interactions through global metagenomics.</title>
        <authorList>
            <person name="Schulz F."/>
            <person name="Roux S."/>
            <person name="Paez-Espino D."/>
            <person name="Jungbluth S."/>
            <person name="Walsh D.A."/>
            <person name="Denef V.J."/>
            <person name="McMahon K.D."/>
            <person name="Konstantinidis K.T."/>
            <person name="Eloe-Fadrosh E.A."/>
            <person name="Kyrpides N.C."/>
            <person name="Woyke T."/>
        </authorList>
    </citation>
    <scope>NUCLEOTIDE SEQUENCE</scope>
    <source>
        <strain evidence="11">GVMAG-S-1016713-123</strain>
    </source>
</reference>
<dbReference type="InterPro" id="IPR050795">
    <property type="entry name" value="Asn_Synthetase"/>
</dbReference>
<evidence type="ECO:0000256" key="9">
    <source>
        <dbReference type="ARBA" id="ARBA00048741"/>
    </source>
</evidence>
<evidence type="ECO:0000256" key="3">
    <source>
        <dbReference type="ARBA" id="ARBA00022598"/>
    </source>
</evidence>
<dbReference type="CDD" id="cd01991">
    <property type="entry name" value="Asn_synthase_B_C"/>
    <property type="match status" value="1"/>
</dbReference>
<keyword evidence="5" id="KW-0547">Nucleotide-binding</keyword>
<dbReference type="AlphaFoldDB" id="A0A6C0LWB4"/>